<dbReference type="OrthoDB" id="10264738at2759"/>
<organism evidence="5 6">
    <name type="scientific">Cladophialophora immunda</name>
    <dbReference type="NCBI Taxonomy" id="569365"/>
    <lineage>
        <taxon>Eukaryota</taxon>
        <taxon>Fungi</taxon>
        <taxon>Dikarya</taxon>
        <taxon>Ascomycota</taxon>
        <taxon>Pezizomycotina</taxon>
        <taxon>Eurotiomycetes</taxon>
        <taxon>Chaetothyriomycetidae</taxon>
        <taxon>Chaetothyriales</taxon>
        <taxon>Herpotrichiellaceae</taxon>
        <taxon>Cladophialophora</taxon>
    </lineage>
</organism>
<dbReference type="InterPro" id="IPR006644">
    <property type="entry name" value="Cadg"/>
</dbReference>
<name>A0A0D2CUE4_9EURO</name>
<sequence>MYLTQISKPLLAVLLSVILDLVTALPELAFPLNSQIPPVAYVSQPYNFAFSANTFTSSVPQISYTITHGPKWLGLDSGSRQFRGVPTLSDVGTTTLQLVASDSTGQLSTSVTFVVVGSPTLKLNSPLLPQLEQSNLISPPNSLLAHPQQPFHVGFGRHIFSGATFDTKYYAVSADNTPLPPWVQFDESLLEFSGTTPALVSPLAGSQTYGLRLIASNVPGFAELTIDFQIVISRRILAFSTASQNVQVSTGAHFQTLPLRPLITLDGGPVTDDQILNVEASVPAWAKLDREQLSLSGTSDGSASTTVTITVTDIYQDVANATVFLENTGASSVPLGIIGIVNVTAGEYFSYNEITPSSSPWVRAIAALGNASAWLNFNPQTWALSGLVPQNLSPQTLSVSITFANASTDGTGEVILQVLRNPFVTATIPTHPTEPPTVSRASDTSKASERATSSLNGNISKSHVLHVALASVFSVVGTLVAAFLILCVLRRRKKRETNEPSIAESPQHAGGHLNGPSNQPALAAETTGHLPNNRDTASPDALSVTPVWFNDSFKNSRQRLSDTGRLHPLSQHRTSQVLTSSSVLAAQPEAAEELDRARGPALGPLPASLRLSLPRLPPTHSILSAAGLHSQQRDSITTVHASPVPQVVGLPDRRSGAGHGAGILVPLDTGLNETSRRDSWASNPLSDHRRTTLVLDSFPAPPVNRTTTARTGSQTKKSVPVLRIVPEDDSQSLSFEEQRQKWHTERARARLEGSSRFSNAGSARTLVSPRIKWPRNGATLSERDVPTSTPMARGSKEMDVQASPDHTWPRWSGLDPGAQEPARMGSLVTPCQRDTSVLRTHHSIASSGQFDSVTSSDSFLEDENPSAEEVAATAETEQWPAKSSSQSSPPLPFNPVSHSRGNVRNSEFRADAKQPGWSLDERQRIGVEKGGLKRPPDSRRGSFRFI</sequence>
<evidence type="ECO:0000256" key="1">
    <source>
        <dbReference type="SAM" id="MobiDB-lite"/>
    </source>
</evidence>
<reference evidence="5 6" key="1">
    <citation type="submission" date="2015-01" db="EMBL/GenBank/DDBJ databases">
        <title>The Genome Sequence of Cladophialophora immunda CBS83496.</title>
        <authorList>
            <consortium name="The Broad Institute Genomics Platform"/>
            <person name="Cuomo C."/>
            <person name="de Hoog S."/>
            <person name="Gorbushina A."/>
            <person name="Stielow B."/>
            <person name="Teixiera M."/>
            <person name="Abouelleil A."/>
            <person name="Chapman S.B."/>
            <person name="Priest M."/>
            <person name="Young S.K."/>
            <person name="Wortman J."/>
            <person name="Nusbaum C."/>
            <person name="Birren B."/>
        </authorList>
    </citation>
    <scope>NUCLEOTIDE SEQUENCE [LARGE SCALE GENOMIC DNA]</scope>
    <source>
        <strain evidence="5 6">CBS 83496</strain>
    </source>
</reference>
<evidence type="ECO:0000313" key="5">
    <source>
        <dbReference type="EMBL" id="KIW27249.1"/>
    </source>
</evidence>
<feature type="compositionally biased region" description="Polar residues" evidence="1">
    <location>
        <begin position="704"/>
        <end position="717"/>
    </location>
</feature>
<dbReference type="InterPro" id="IPR013783">
    <property type="entry name" value="Ig-like_fold"/>
</dbReference>
<dbReference type="InterPro" id="IPR015919">
    <property type="entry name" value="Cadherin-like_sf"/>
</dbReference>
<dbReference type="Pfam" id="PF05345">
    <property type="entry name" value="He_PIG"/>
    <property type="match status" value="1"/>
</dbReference>
<feature type="compositionally biased region" description="Basic and acidic residues" evidence="1">
    <location>
        <begin position="919"/>
        <end position="940"/>
    </location>
</feature>
<dbReference type="VEuPathDB" id="FungiDB:PV07_07005"/>
<feature type="signal peptide" evidence="3">
    <location>
        <begin position="1"/>
        <end position="24"/>
    </location>
</feature>
<feature type="region of interest" description="Disordered" evidence="1">
    <location>
        <begin position="495"/>
        <end position="540"/>
    </location>
</feature>
<gene>
    <name evidence="5" type="ORF">PV07_07005</name>
</gene>
<proteinExistence type="predicted"/>
<dbReference type="Gene3D" id="2.60.40.10">
    <property type="entry name" value="Immunoglobulins"/>
    <property type="match status" value="2"/>
</dbReference>
<dbReference type="HOGENOM" id="CLU_005543_0_0_1"/>
<feature type="compositionally biased region" description="Polar residues" evidence="1">
    <location>
        <begin position="847"/>
        <end position="858"/>
    </location>
</feature>
<feature type="region of interest" description="Disordered" evidence="1">
    <location>
        <begin position="847"/>
        <end position="946"/>
    </location>
</feature>
<dbReference type="STRING" id="569365.A0A0D2CUE4"/>
<evidence type="ECO:0000259" key="4">
    <source>
        <dbReference type="SMART" id="SM00736"/>
    </source>
</evidence>
<accession>A0A0D2CUE4</accession>
<protein>
    <recommendedName>
        <fullName evidence="4">Dystroglycan-type cadherin-like domain-containing protein</fullName>
    </recommendedName>
</protein>
<feature type="compositionally biased region" description="Polar residues" evidence="1">
    <location>
        <begin position="439"/>
        <end position="454"/>
    </location>
</feature>
<keyword evidence="6" id="KW-1185">Reference proteome</keyword>
<feature type="compositionally biased region" description="Low complexity" evidence="1">
    <location>
        <begin position="867"/>
        <end position="877"/>
    </location>
</feature>
<dbReference type="SUPFAM" id="SSF49313">
    <property type="entry name" value="Cadherin-like"/>
    <property type="match status" value="2"/>
</dbReference>
<evidence type="ECO:0000256" key="2">
    <source>
        <dbReference type="SAM" id="Phobius"/>
    </source>
</evidence>
<dbReference type="AlphaFoldDB" id="A0A0D2CUE4"/>
<feature type="chain" id="PRO_5002240080" description="Dystroglycan-type cadherin-like domain-containing protein" evidence="3">
    <location>
        <begin position="25"/>
        <end position="946"/>
    </location>
</feature>
<keyword evidence="2" id="KW-1133">Transmembrane helix</keyword>
<evidence type="ECO:0000256" key="3">
    <source>
        <dbReference type="SAM" id="SignalP"/>
    </source>
</evidence>
<keyword evidence="3" id="KW-0732">Signal</keyword>
<evidence type="ECO:0000313" key="6">
    <source>
        <dbReference type="Proteomes" id="UP000054466"/>
    </source>
</evidence>
<keyword evidence="2" id="KW-0812">Transmembrane</keyword>
<dbReference type="GO" id="GO:0016020">
    <property type="term" value="C:membrane"/>
    <property type="evidence" value="ECO:0007669"/>
    <property type="project" value="InterPro"/>
</dbReference>
<dbReference type="Proteomes" id="UP000054466">
    <property type="component" value="Unassembled WGS sequence"/>
</dbReference>
<dbReference type="GeneID" id="27346199"/>
<feature type="region of interest" description="Disordered" evidence="1">
    <location>
        <begin position="697"/>
        <end position="722"/>
    </location>
</feature>
<feature type="compositionally biased region" description="Polar residues" evidence="1">
    <location>
        <begin position="896"/>
        <end position="905"/>
    </location>
</feature>
<dbReference type="RefSeq" id="XP_016247465.1">
    <property type="nucleotide sequence ID" value="XM_016394046.1"/>
</dbReference>
<feature type="domain" description="Dystroglycan-type cadherin-like" evidence="4">
    <location>
        <begin position="135"/>
        <end position="239"/>
    </location>
</feature>
<dbReference type="SMART" id="SM00736">
    <property type="entry name" value="CADG"/>
    <property type="match status" value="2"/>
</dbReference>
<feature type="region of interest" description="Disordered" evidence="1">
    <location>
        <begin position="426"/>
        <end position="454"/>
    </location>
</feature>
<dbReference type="EMBL" id="KN847043">
    <property type="protein sequence ID" value="KIW27249.1"/>
    <property type="molecule type" value="Genomic_DNA"/>
</dbReference>
<feature type="domain" description="Dystroglycan-type cadherin-like" evidence="4">
    <location>
        <begin position="27"/>
        <end position="124"/>
    </location>
</feature>
<feature type="transmembrane region" description="Helical" evidence="2">
    <location>
        <begin position="464"/>
        <end position="489"/>
    </location>
</feature>
<dbReference type="GO" id="GO:0005509">
    <property type="term" value="F:calcium ion binding"/>
    <property type="evidence" value="ECO:0007669"/>
    <property type="project" value="InterPro"/>
</dbReference>
<keyword evidence="2" id="KW-0472">Membrane</keyword>
<feature type="region of interest" description="Disordered" evidence="1">
    <location>
        <begin position="746"/>
        <end position="824"/>
    </location>
</feature>